<gene>
    <name evidence="1" type="ORF">CRECT_0052</name>
</gene>
<reference evidence="1 2" key="1">
    <citation type="submission" date="2016-07" db="EMBL/GenBank/DDBJ databases">
        <title>Comparative genomics of the Campylobacter concisus group.</title>
        <authorList>
            <person name="Miller W.G."/>
            <person name="Yee E."/>
            <person name="Chapman M.H."/>
            <person name="Huynh S."/>
            <person name="Bono J.L."/>
            <person name="On S.L.W."/>
            <person name="StLeger J."/>
            <person name="Foster G."/>
            <person name="Parker C.T."/>
        </authorList>
    </citation>
    <scope>NUCLEOTIDE SEQUENCE [LARGE SCALE GENOMIC DNA]</scope>
    <source>
        <strain evidence="1 2">ATCC 33238</strain>
    </source>
</reference>
<accession>A0A6G5QJ94</accession>
<dbReference type="EMBL" id="CP012543">
    <property type="protein sequence ID" value="QCD45765.1"/>
    <property type="molecule type" value="Genomic_DNA"/>
</dbReference>
<organism evidence="1 2">
    <name type="scientific">Campylobacter rectus</name>
    <name type="common">Wolinella recta</name>
    <dbReference type="NCBI Taxonomy" id="203"/>
    <lineage>
        <taxon>Bacteria</taxon>
        <taxon>Pseudomonadati</taxon>
        <taxon>Campylobacterota</taxon>
        <taxon>Epsilonproteobacteria</taxon>
        <taxon>Campylobacterales</taxon>
        <taxon>Campylobacteraceae</taxon>
        <taxon>Campylobacter</taxon>
    </lineage>
</organism>
<dbReference type="RefSeq" id="WP_002943140.1">
    <property type="nucleotide sequence ID" value="NZ_CAJPTG010000119.1"/>
</dbReference>
<dbReference type="KEGG" id="crx:CRECT_0052"/>
<protein>
    <submittedName>
        <fullName evidence="1">Uncharacterized protein</fullName>
    </submittedName>
</protein>
<sequence>MRKILTFYALSALALGAQNACEEYVNQSKIYLNELYEIKSKQLKDDPQAFRLFELKFSELQKAQDGQAALIIQSGDEKFCERESAKIKSMLDEMRAEKAQK</sequence>
<dbReference type="Proteomes" id="UP000502377">
    <property type="component" value="Chromosome"/>
</dbReference>
<proteinExistence type="predicted"/>
<evidence type="ECO:0000313" key="2">
    <source>
        <dbReference type="Proteomes" id="UP000502377"/>
    </source>
</evidence>
<dbReference type="AlphaFoldDB" id="A0A6G5QJ94"/>
<name>A0A6G5QJ94_CAMRE</name>
<evidence type="ECO:0000313" key="1">
    <source>
        <dbReference type="EMBL" id="QCD45765.1"/>
    </source>
</evidence>